<dbReference type="EMBL" id="CP133616">
    <property type="protein sequence ID" value="WMV29563.1"/>
    <property type="molecule type" value="Genomic_DNA"/>
</dbReference>
<evidence type="ECO:0000313" key="1">
    <source>
        <dbReference type="EMBL" id="WMV29563.1"/>
    </source>
</evidence>
<accession>A0AAF0QUE3</accession>
<evidence type="ECO:0000313" key="2">
    <source>
        <dbReference type="Proteomes" id="UP001234989"/>
    </source>
</evidence>
<reference evidence="1" key="1">
    <citation type="submission" date="2023-08" db="EMBL/GenBank/DDBJ databases">
        <title>A de novo genome assembly of Solanum verrucosum Schlechtendal, a Mexican diploid species geographically isolated from the other diploid A-genome species in potato relatives.</title>
        <authorList>
            <person name="Hosaka K."/>
        </authorList>
    </citation>
    <scope>NUCLEOTIDE SEQUENCE</scope>
    <source>
        <tissue evidence="1">Young leaves</tissue>
    </source>
</reference>
<name>A0AAF0QUE3_SOLVR</name>
<keyword evidence="2" id="KW-1185">Reference proteome</keyword>
<dbReference type="AlphaFoldDB" id="A0AAF0QUE3"/>
<protein>
    <submittedName>
        <fullName evidence="1">Uncharacterized protein</fullName>
    </submittedName>
</protein>
<gene>
    <name evidence="1" type="ORF">MTR67_022948</name>
</gene>
<sequence length="107" mass="12661">MSEMGNQVKLIKTFHPHTYDHFERTIMVFADMIQSCVIDFIGWFDVFEVRPMGTNLLRYYIYSVCVIQEPLCTAQSGQKSFNDRRLRPLEFMVRDRVFLQVTLGETL</sequence>
<proteinExistence type="predicted"/>
<dbReference type="Proteomes" id="UP001234989">
    <property type="component" value="Chromosome 5"/>
</dbReference>
<organism evidence="1 2">
    <name type="scientific">Solanum verrucosum</name>
    <dbReference type="NCBI Taxonomy" id="315347"/>
    <lineage>
        <taxon>Eukaryota</taxon>
        <taxon>Viridiplantae</taxon>
        <taxon>Streptophyta</taxon>
        <taxon>Embryophyta</taxon>
        <taxon>Tracheophyta</taxon>
        <taxon>Spermatophyta</taxon>
        <taxon>Magnoliopsida</taxon>
        <taxon>eudicotyledons</taxon>
        <taxon>Gunneridae</taxon>
        <taxon>Pentapetalae</taxon>
        <taxon>asterids</taxon>
        <taxon>lamiids</taxon>
        <taxon>Solanales</taxon>
        <taxon>Solanaceae</taxon>
        <taxon>Solanoideae</taxon>
        <taxon>Solaneae</taxon>
        <taxon>Solanum</taxon>
    </lineage>
</organism>